<organism evidence="1 2">
    <name type="scientific">Ilyodon furcidens</name>
    <name type="common">goldbreast splitfin</name>
    <dbReference type="NCBI Taxonomy" id="33524"/>
    <lineage>
        <taxon>Eukaryota</taxon>
        <taxon>Metazoa</taxon>
        <taxon>Chordata</taxon>
        <taxon>Craniata</taxon>
        <taxon>Vertebrata</taxon>
        <taxon>Euteleostomi</taxon>
        <taxon>Actinopterygii</taxon>
        <taxon>Neopterygii</taxon>
        <taxon>Teleostei</taxon>
        <taxon>Neoteleostei</taxon>
        <taxon>Acanthomorphata</taxon>
        <taxon>Ovalentaria</taxon>
        <taxon>Atherinomorphae</taxon>
        <taxon>Cyprinodontiformes</taxon>
        <taxon>Goodeidae</taxon>
        <taxon>Ilyodon</taxon>
    </lineage>
</organism>
<evidence type="ECO:0000313" key="2">
    <source>
        <dbReference type="Proteomes" id="UP001482620"/>
    </source>
</evidence>
<dbReference type="Proteomes" id="UP001482620">
    <property type="component" value="Unassembled WGS sequence"/>
</dbReference>
<name>A0ABV0UYH9_9TELE</name>
<keyword evidence="2" id="KW-1185">Reference proteome</keyword>
<sequence>MSLFNRPFLLGITLISTPEGVKVSTQSETVFTAIQSSIQALHYAYVWKVQNSLFSQQLLEEVRSGVNPSSDFMQSIDLNCIAHVSLGPDKEYEKAWFHISCEKLTISMVYWNANTAALAVCLNSHQLQFFKTGDSVPHIALAKPVLQDWIDVGYFVSECEKESDWTVVPHKIKLISCSLKDCIEKAFVQNCGIISHHSTKFFKHAFFFILKQICVFVLFLAF</sequence>
<accession>A0ABV0UYH9</accession>
<comment type="caution">
    <text evidence="1">The sequence shown here is derived from an EMBL/GenBank/DDBJ whole genome shotgun (WGS) entry which is preliminary data.</text>
</comment>
<evidence type="ECO:0000313" key="1">
    <source>
        <dbReference type="EMBL" id="MEQ2249425.1"/>
    </source>
</evidence>
<protein>
    <submittedName>
        <fullName evidence="1">Uncharacterized protein</fullName>
    </submittedName>
</protein>
<reference evidence="1 2" key="1">
    <citation type="submission" date="2021-06" db="EMBL/GenBank/DDBJ databases">
        <authorList>
            <person name="Palmer J.M."/>
        </authorList>
    </citation>
    <scope>NUCLEOTIDE SEQUENCE [LARGE SCALE GENOMIC DNA]</scope>
    <source>
        <strain evidence="2">if_2019</strain>
        <tissue evidence="1">Muscle</tissue>
    </source>
</reference>
<proteinExistence type="predicted"/>
<dbReference type="EMBL" id="JAHRIQ010085193">
    <property type="protein sequence ID" value="MEQ2249425.1"/>
    <property type="molecule type" value="Genomic_DNA"/>
</dbReference>
<gene>
    <name evidence="1" type="ORF">ILYODFUR_029113</name>
</gene>